<organism evidence="6 7">
    <name type="scientific">Filimonas zeae</name>
    <dbReference type="NCBI Taxonomy" id="1737353"/>
    <lineage>
        <taxon>Bacteria</taxon>
        <taxon>Pseudomonadati</taxon>
        <taxon>Bacteroidota</taxon>
        <taxon>Chitinophagia</taxon>
        <taxon>Chitinophagales</taxon>
        <taxon>Chitinophagaceae</taxon>
        <taxon>Filimonas</taxon>
    </lineage>
</organism>
<dbReference type="SUPFAM" id="SSF48498">
    <property type="entry name" value="Tetracyclin repressor-like, C-terminal domain"/>
    <property type="match status" value="1"/>
</dbReference>
<dbReference type="InterPro" id="IPR023772">
    <property type="entry name" value="DNA-bd_HTH_TetR-type_CS"/>
</dbReference>
<dbReference type="InterPro" id="IPR050109">
    <property type="entry name" value="HTH-type_TetR-like_transc_reg"/>
</dbReference>
<evidence type="ECO:0000256" key="1">
    <source>
        <dbReference type="ARBA" id="ARBA00023015"/>
    </source>
</evidence>
<dbReference type="Proteomes" id="UP000627292">
    <property type="component" value="Unassembled WGS sequence"/>
</dbReference>
<keyword evidence="1" id="KW-0805">Transcription regulation</keyword>
<keyword evidence="2 4" id="KW-0238">DNA-binding</keyword>
<proteinExistence type="predicted"/>
<dbReference type="SUPFAM" id="SSF46689">
    <property type="entry name" value="Homeodomain-like"/>
    <property type="match status" value="1"/>
</dbReference>
<evidence type="ECO:0000313" key="6">
    <source>
        <dbReference type="EMBL" id="GGH68514.1"/>
    </source>
</evidence>
<dbReference type="PANTHER" id="PTHR30328:SF54">
    <property type="entry name" value="HTH-TYPE TRANSCRIPTIONAL REPRESSOR SCO4008"/>
    <property type="match status" value="1"/>
</dbReference>
<comment type="caution">
    <text evidence="6">The sequence shown here is derived from an EMBL/GenBank/DDBJ whole genome shotgun (WGS) entry which is preliminary data.</text>
</comment>
<dbReference type="EMBL" id="BMIB01000002">
    <property type="protein sequence ID" value="GGH68514.1"/>
    <property type="molecule type" value="Genomic_DNA"/>
</dbReference>
<dbReference type="PROSITE" id="PS50977">
    <property type="entry name" value="HTH_TETR_2"/>
    <property type="match status" value="1"/>
</dbReference>
<dbReference type="InterPro" id="IPR011075">
    <property type="entry name" value="TetR_C"/>
</dbReference>
<name>A0A917J172_9BACT</name>
<dbReference type="RefSeq" id="WP_188952527.1">
    <property type="nucleotide sequence ID" value="NZ_BMIB01000002.1"/>
</dbReference>
<feature type="DNA-binding region" description="H-T-H motif" evidence="4">
    <location>
        <begin position="26"/>
        <end position="45"/>
    </location>
</feature>
<dbReference type="InterPro" id="IPR001647">
    <property type="entry name" value="HTH_TetR"/>
</dbReference>
<reference evidence="6" key="2">
    <citation type="submission" date="2020-09" db="EMBL/GenBank/DDBJ databases">
        <authorList>
            <person name="Sun Q."/>
            <person name="Zhou Y."/>
        </authorList>
    </citation>
    <scope>NUCLEOTIDE SEQUENCE</scope>
    <source>
        <strain evidence="6">CGMCC 1.15290</strain>
    </source>
</reference>
<keyword evidence="7" id="KW-1185">Reference proteome</keyword>
<dbReference type="Pfam" id="PF00440">
    <property type="entry name" value="TetR_N"/>
    <property type="match status" value="1"/>
</dbReference>
<dbReference type="AlphaFoldDB" id="A0A917J172"/>
<feature type="domain" description="HTH tetR-type" evidence="5">
    <location>
        <begin position="3"/>
        <end position="63"/>
    </location>
</feature>
<gene>
    <name evidence="6" type="ORF">GCM10011379_24900</name>
</gene>
<dbReference type="PROSITE" id="PS01081">
    <property type="entry name" value="HTH_TETR_1"/>
    <property type="match status" value="1"/>
</dbReference>
<evidence type="ECO:0000259" key="5">
    <source>
        <dbReference type="PROSITE" id="PS50977"/>
    </source>
</evidence>
<dbReference type="InterPro" id="IPR036271">
    <property type="entry name" value="Tet_transcr_reg_TetR-rel_C_sf"/>
</dbReference>
<accession>A0A917J172</accession>
<dbReference type="GO" id="GO:0003677">
    <property type="term" value="F:DNA binding"/>
    <property type="evidence" value="ECO:0007669"/>
    <property type="project" value="UniProtKB-UniRule"/>
</dbReference>
<evidence type="ECO:0000256" key="3">
    <source>
        <dbReference type="ARBA" id="ARBA00023163"/>
    </source>
</evidence>
<dbReference type="Gene3D" id="1.10.357.10">
    <property type="entry name" value="Tetracycline Repressor, domain 2"/>
    <property type="match status" value="1"/>
</dbReference>
<reference evidence="6" key="1">
    <citation type="journal article" date="2014" name="Int. J. Syst. Evol. Microbiol.">
        <title>Complete genome sequence of Corynebacterium casei LMG S-19264T (=DSM 44701T), isolated from a smear-ripened cheese.</title>
        <authorList>
            <consortium name="US DOE Joint Genome Institute (JGI-PGF)"/>
            <person name="Walter F."/>
            <person name="Albersmeier A."/>
            <person name="Kalinowski J."/>
            <person name="Ruckert C."/>
        </authorList>
    </citation>
    <scope>NUCLEOTIDE SEQUENCE</scope>
    <source>
        <strain evidence="6">CGMCC 1.15290</strain>
    </source>
</reference>
<evidence type="ECO:0000313" key="7">
    <source>
        <dbReference type="Proteomes" id="UP000627292"/>
    </source>
</evidence>
<keyword evidence="3" id="KW-0804">Transcription</keyword>
<evidence type="ECO:0000256" key="2">
    <source>
        <dbReference type="ARBA" id="ARBA00023125"/>
    </source>
</evidence>
<dbReference type="PRINTS" id="PR00455">
    <property type="entry name" value="HTHTETR"/>
</dbReference>
<dbReference type="InterPro" id="IPR009057">
    <property type="entry name" value="Homeodomain-like_sf"/>
</dbReference>
<dbReference type="PANTHER" id="PTHR30328">
    <property type="entry name" value="TRANSCRIPTIONAL REPRESSOR"/>
    <property type="match status" value="1"/>
</dbReference>
<protein>
    <submittedName>
        <fullName evidence="6">TetR family transcriptional regulator</fullName>
    </submittedName>
</protein>
<evidence type="ECO:0000256" key="4">
    <source>
        <dbReference type="PROSITE-ProRule" id="PRU00335"/>
    </source>
</evidence>
<sequence>MSADKKEHIILTAIDLFATKGFEGTSIREIAAAANVNLAMINYYFGSKEKLFESIIEYKASHSRVALEELVQDTSLSPIQKIDATIDGYIDRLFGHRNFHRLIQQELITHTRTTLQTHIVNNIIYPNSRAISHIIEEGIQKGDFKEVDPRLTTITLVGTINQILLSTRYCSKMLSNSDDPDYNPYEDESVKNRVRNHLKLLLHEHLLKK</sequence>
<dbReference type="Pfam" id="PF14514">
    <property type="entry name" value="TetR_C_9"/>
    <property type="match status" value="1"/>
</dbReference>